<evidence type="ECO:0000259" key="4">
    <source>
        <dbReference type="PROSITE" id="PS50995"/>
    </source>
</evidence>
<protein>
    <submittedName>
        <fullName evidence="5">MarR family transcriptional regulator</fullName>
    </submittedName>
</protein>
<dbReference type="PANTHER" id="PTHR42756:SF1">
    <property type="entry name" value="TRANSCRIPTIONAL REPRESSOR OF EMRAB OPERON"/>
    <property type="match status" value="1"/>
</dbReference>
<dbReference type="Proteomes" id="UP000653358">
    <property type="component" value="Unassembled WGS sequence"/>
</dbReference>
<accession>A0ABR6WIN4</accession>
<organism evidence="5 6">
    <name type="scientific">Acetobacterium tundrae</name>
    <dbReference type="NCBI Taxonomy" id="132932"/>
    <lineage>
        <taxon>Bacteria</taxon>
        <taxon>Bacillati</taxon>
        <taxon>Bacillota</taxon>
        <taxon>Clostridia</taxon>
        <taxon>Eubacteriales</taxon>
        <taxon>Eubacteriaceae</taxon>
        <taxon>Acetobacterium</taxon>
    </lineage>
</organism>
<dbReference type="PROSITE" id="PS50995">
    <property type="entry name" value="HTH_MARR_2"/>
    <property type="match status" value="1"/>
</dbReference>
<dbReference type="InterPro" id="IPR036390">
    <property type="entry name" value="WH_DNA-bd_sf"/>
</dbReference>
<dbReference type="EMBL" id="WJBB01000002">
    <property type="protein sequence ID" value="MBC3796017.1"/>
    <property type="molecule type" value="Genomic_DNA"/>
</dbReference>
<sequence length="135" mass="15194">MEIKKLIAVFENLSRAERKKQPLLGLKQSEIRVLLCLKDISCDVNYITSISEISNRMSVTSPTVTELVKGLSSKGYIDRSTNSKDKRIVDLKLTDKGEKIVEKGTYYFTTFFAGLVDKLGAEKSELLLDLLEQVC</sequence>
<evidence type="ECO:0000256" key="1">
    <source>
        <dbReference type="ARBA" id="ARBA00023015"/>
    </source>
</evidence>
<dbReference type="InterPro" id="IPR000835">
    <property type="entry name" value="HTH_MarR-typ"/>
</dbReference>
<feature type="domain" description="HTH marR-type" evidence="4">
    <location>
        <begin position="1"/>
        <end position="135"/>
    </location>
</feature>
<dbReference type="SUPFAM" id="SSF46785">
    <property type="entry name" value="Winged helix' DNA-binding domain"/>
    <property type="match status" value="1"/>
</dbReference>
<comment type="caution">
    <text evidence="5">The sequence shown here is derived from an EMBL/GenBank/DDBJ whole genome shotgun (WGS) entry which is preliminary data.</text>
</comment>
<evidence type="ECO:0000313" key="6">
    <source>
        <dbReference type="Proteomes" id="UP000653358"/>
    </source>
</evidence>
<dbReference type="PANTHER" id="PTHR42756">
    <property type="entry name" value="TRANSCRIPTIONAL REGULATOR, MARR"/>
    <property type="match status" value="1"/>
</dbReference>
<keyword evidence="2" id="KW-0238">DNA-binding</keyword>
<evidence type="ECO:0000256" key="3">
    <source>
        <dbReference type="ARBA" id="ARBA00023163"/>
    </source>
</evidence>
<keyword evidence="6" id="KW-1185">Reference proteome</keyword>
<gene>
    <name evidence="5" type="ORF">GH807_02985</name>
</gene>
<evidence type="ECO:0000256" key="2">
    <source>
        <dbReference type="ARBA" id="ARBA00023125"/>
    </source>
</evidence>
<evidence type="ECO:0000313" key="5">
    <source>
        <dbReference type="EMBL" id="MBC3796017.1"/>
    </source>
</evidence>
<dbReference type="Pfam" id="PF01047">
    <property type="entry name" value="MarR"/>
    <property type="match status" value="1"/>
</dbReference>
<dbReference type="PRINTS" id="PR00598">
    <property type="entry name" value="HTHMARR"/>
</dbReference>
<proteinExistence type="predicted"/>
<reference evidence="5 6" key="1">
    <citation type="journal article" date="2020" name="mSystems">
        <title>Defining Genomic and Predicted Metabolic Features of the Acetobacterium Genus.</title>
        <authorList>
            <person name="Ross D.E."/>
            <person name="Marshall C.W."/>
            <person name="Gulliver D."/>
            <person name="May H.D."/>
            <person name="Norman R.S."/>
        </authorList>
    </citation>
    <scope>NUCLEOTIDE SEQUENCE [LARGE SCALE GENOMIC DNA]</scope>
    <source>
        <strain evidence="5 6">DSM 9173</strain>
    </source>
</reference>
<name>A0ABR6WIN4_9FIRM</name>
<keyword evidence="3" id="KW-0804">Transcription</keyword>
<dbReference type="SMART" id="SM00347">
    <property type="entry name" value="HTH_MARR"/>
    <property type="match status" value="1"/>
</dbReference>
<dbReference type="InterPro" id="IPR036388">
    <property type="entry name" value="WH-like_DNA-bd_sf"/>
</dbReference>
<dbReference type="Gene3D" id="1.10.10.10">
    <property type="entry name" value="Winged helix-like DNA-binding domain superfamily/Winged helix DNA-binding domain"/>
    <property type="match status" value="1"/>
</dbReference>
<keyword evidence="1" id="KW-0805">Transcription regulation</keyword>